<feature type="transmembrane region" description="Helical" evidence="1">
    <location>
        <begin position="963"/>
        <end position="983"/>
    </location>
</feature>
<dbReference type="PATRIC" id="fig|1280948.3.peg.1320"/>
<feature type="transmembrane region" description="Helical" evidence="1">
    <location>
        <begin position="430"/>
        <end position="453"/>
    </location>
</feature>
<feature type="transmembrane region" description="Helical" evidence="1">
    <location>
        <begin position="989"/>
        <end position="1011"/>
    </location>
</feature>
<dbReference type="SUPFAM" id="SSF82866">
    <property type="entry name" value="Multidrug efflux transporter AcrB transmembrane domain"/>
    <property type="match status" value="2"/>
</dbReference>
<keyword evidence="1" id="KW-0812">Transmembrane</keyword>
<dbReference type="AlphaFoldDB" id="A0A059E547"/>
<dbReference type="Gene3D" id="3.30.70.1430">
    <property type="entry name" value="Multidrug efflux transporter AcrB pore domain"/>
    <property type="match status" value="2"/>
</dbReference>
<feature type="transmembrane region" description="Helical" evidence="1">
    <location>
        <begin position="892"/>
        <end position="912"/>
    </location>
</feature>
<feature type="transmembrane region" description="Helical" evidence="1">
    <location>
        <begin position="465"/>
        <end position="491"/>
    </location>
</feature>
<dbReference type="PRINTS" id="PR00702">
    <property type="entry name" value="ACRIFLAVINRP"/>
</dbReference>
<dbReference type="InterPro" id="IPR001036">
    <property type="entry name" value="Acrflvin-R"/>
</dbReference>
<dbReference type="Pfam" id="PF00873">
    <property type="entry name" value="ACR_tran"/>
    <property type="match status" value="1"/>
</dbReference>
<dbReference type="GO" id="GO:0005886">
    <property type="term" value="C:plasma membrane"/>
    <property type="evidence" value="ECO:0007669"/>
    <property type="project" value="TreeGrafter"/>
</dbReference>
<feature type="transmembrane region" description="Helical" evidence="1">
    <location>
        <begin position="361"/>
        <end position="383"/>
    </location>
</feature>
<feature type="transmembrane region" description="Helical" evidence="1">
    <location>
        <begin position="336"/>
        <end position="354"/>
    </location>
</feature>
<dbReference type="GO" id="GO:0042910">
    <property type="term" value="F:xenobiotic transmembrane transporter activity"/>
    <property type="evidence" value="ECO:0007669"/>
    <property type="project" value="TreeGrafter"/>
</dbReference>
<comment type="caution">
    <text evidence="2">The sequence shown here is derived from an EMBL/GenBank/DDBJ whole genome shotgun (WGS) entry which is preliminary data.</text>
</comment>
<feature type="transmembrane region" description="Helical" evidence="1">
    <location>
        <begin position="866"/>
        <end position="885"/>
    </location>
</feature>
<dbReference type="STRING" id="1280948.HY36_15430"/>
<keyword evidence="1" id="KW-0472">Membrane</keyword>
<dbReference type="Gene3D" id="1.20.1640.10">
    <property type="entry name" value="Multidrug efflux transporter AcrB transmembrane domain"/>
    <property type="match status" value="2"/>
</dbReference>
<feature type="transmembrane region" description="Helical" evidence="1">
    <location>
        <begin position="918"/>
        <end position="942"/>
    </location>
</feature>
<evidence type="ECO:0000313" key="3">
    <source>
        <dbReference type="Proteomes" id="UP000024547"/>
    </source>
</evidence>
<protein>
    <recommendedName>
        <fullName evidence="4">AcrB/AcrD/AcrF family protein</fullName>
    </recommendedName>
</protein>
<dbReference type="SUPFAM" id="SSF82693">
    <property type="entry name" value="Multidrug efflux transporter AcrB pore domain, PN1, PN2, PC1 and PC2 subdomains"/>
    <property type="match status" value="2"/>
</dbReference>
<evidence type="ECO:0008006" key="4">
    <source>
        <dbReference type="Google" id="ProtNLM"/>
    </source>
</evidence>
<dbReference type="InterPro" id="IPR027463">
    <property type="entry name" value="AcrB_DN_DC_subdom"/>
</dbReference>
<feature type="transmembrane region" description="Helical" evidence="1">
    <location>
        <begin position="389"/>
        <end position="409"/>
    </location>
</feature>
<dbReference type="PANTHER" id="PTHR32063">
    <property type="match status" value="1"/>
</dbReference>
<keyword evidence="1" id="KW-1133">Transmembrane helix</keyword>
<dbReference type="OrthoDB" id="9798415at2"/>
<dbReference type="RefSeq" id="WP_035550127.1">
    <property type="nucleotide sequence ID" value="NZ_AWFH01000008.1"/>
</dbReference>
<dbReference type="eggNOG" id="COG0841">
    <property type="taxonomic scope" value="Bacteria"/>
</dbReference>
<dbReference type="PANTHER" id="PTHR32063:SF18">
    <property type="entry name" value="CATION EFFLUX SYSTEM PROTEIN"/>
    <property type="match status" value="1"/>
</dbReference>
<dbReference type="EMBL" id="AWFH01000008">
    <property type="protein sequence ID" value="KCZ62758.1"/>
    <property type="molecule type" value="Genomic_DNA"/>
</dbReference>
<feature type="transmembrane region" description="Helical" evidence="1">
    <location>
        <begin position="532"/>
        <end position="551"/>
    </location>
</feature>
<proteinExistence type="predicted"/>
<dbReference type="Gene3D" id="3.30.70.1320">
    <property type="entry name" value="Multidrug efflux transporter AcrB pore domain like"/>
    <property type="match status" value="1"/>
</dbReference>
<keyword evidence="3" id="KW-1185">Reference proteome</keyword>
<dbReference type="Gene3D" id="3.30.70.1440">
    <property type="entry name" value="Multidrug efflux transporter AcrB pore domain"/>
    <property type="match status" value="1"/>
</dbReference>
<sequence length="1039" mass="111703">MSTLFFKLPRLAILAILVVLIGGLGAMLTLGRQEDPTLIERYGFVLTPYPGADAERVEALVTEPVEAALMELAEIEDVTSTSRAGFSQVRIEIREDLTEGEVDDTWTLIRGQVEEAQAQFPSGVGSPEVERLYVGAATLVVGLTWTGEGEPPLAVMRRLVLDLEDKFQRLGGTEETETYGLPEEEVRVVVDPQALSAAGLSFREAAGLIASADSKTPAGRLRGQGGTIGLEVGGEFDGISRVRQVPLLQRPDGSAVRVADVARVEKGYADPSTKQAYENNLRTVLVGVYISPGQRVDKWAESARAIADEFAASAPPGLKVETVFDQSLYTNDRLNGLAQSLLFSAFIVVLVLFVTMGWRSAIVVGMAIPLTVSLVLILFSVFGHPLHQMSVTGLVISLGLLIDNAIVVVDEFDQLRAKGKNRFEAIRESLGHLAAPLAASTLTTALAFAPIALLPGGAGEFVGMIGLSVVFAISASFLISITVIPAMAGWFDRKRGWETGHAKRPRRWWRDGVMNDYISDGYRASIEAILRFPLLGIAIGVAPAIFGFWLVGQLPSQFFPQTERDQFQVTFQLSAEADIHDTVDVVHRATDMISAIEGVEDVTWVLGQPSPRVYYNVLNNTEGVEGFATGWVQLDSNERTHEIVGEVQRMVREEFPSARFLALPFEQGPPADAPIELRVMGNDFDTLDMIGDEIRNVLGQTPGITYTVASLELGAPTMRLQADEAASALAGERLTDIAADLSAELEGVRAGSVLEGTEELPVKVIAPMSRRSGMTDLRSATVGTGSGTPISALGEVTLVPETAVITRRNGQRMNQILAYLDPYTLPAPVLADYQARFEETGFHVPAGYEVVIGGEAENSSDAVGNLAAVGVPLVMVMAGAIMLVFNSFRMMLLVLASGFLSLGYAFFGVWLFNLPFGFNAIIGGLGLFGIAINGSIVVLSLLRANPAAMADDVIAQREVVVDATRHIVATTLTTMGGFVPILLTGDSFWMPLAAGISGGVSGSALLALYFTPAVFRITTMKPVQKTFRRIFNRQEIPAE</sequence>
<name>A0A059E547_9PROT</name>
<reference evidence="2 3" key="1">
    <citation type="journal article" date="2014" name="Antonie Van Leeuwenhoek">
        <title>Hyphomonas beringensis sp. nov. and Hyphomonas chukchiensis sp. nov., isolated from surface seawater of the Bering Sea and Chukchi Sea.</title>
        <authorList>
            <person name="Li C."/>
            <person name="Lai Q."/>
            <person name="Li G."/>
            <person name="Dong C."/>
            <person name="Wang J."/>
            <person name="Liao Y."/>
            <person name="Shao Z."/>
        </authorList>
    </citation>
    <scope>NUCLEOTIDE SEQUENCE [LARGE SCALE GENOMIC DNA]</scope>
    <source>
        <strain evidence="2 3">22II1-22F38</strain>
    </source>
</reference>
<evidence type="ECO:0000313" key="2">
    <source>
        <dbReference type="EMBL" id="KCZ62758.1"/>
    </source>
</evidence>
<dbReference type="Gene3D" id="3.30.2090.10">
    <property type="entry name" value="Multidrug efflux transporter AcrB TolC docking domain, DN and DC subdomains"/>
    <property type="match status" value="2"/>
</dbReference>
<dbReference type="SUPFAM" id="SSF82714">
    <property type="entry name" value="Multidrug efflux transporter AcrB TolC docking domain, DN and DC subdomains"/>
    <property type="match status" value="2"/>
</dbReference>
<accession>A0A059E547</accession>
<dbReference type="Proteomes" id="UP000024547">
    <property type="component" value="Unassembled WGS sequence"/>
</dbReference>
<evidence type="ECO:0000256" key="1">
    <source>
        <dbReference type="SAM" id="Phobius"/>
    </source>
</evidence>
<gene>
    <name evidence="2" type="ORF">HY36_15430</name>
</gene>
<organism evidence="2 3">
    <name type="scientific">Hyphomonas atlantica</name>
    <dbReference type="NCBI Taxonomy" id="1280948"/>
    <lineage>
        <taxon>Bacteria</taxon>
        <taxon>Pseudomonadati</taxon>
        <taxon>Pseudomonadota</taxon>
        <taxon>Alphaproteobacteria</taxon>
        <taxon>Hyphomonadales</taxon>
        <taxon>Hyphomonadaceae</taxon>
        <taxon>Hyphomonas</taxon>
    </lineage>
</organism>